<evidence type="ECO:0000313" key="3">
    <source>
        <dbReference type="Proteomes" id="UP000028073"/>
    </source>
</evidence>
<reference evidence="2 3" key="1">
    <citation type="submission" date="2014-06" db="EMBL/GenBank/DDBJ databases">
        <title>Whole Genome Sequences of Three Symbiotic Endozoicomonas Bacteria.</title>
        <authorList>
            <person name="Neave M.J."/>
            <person name="Apprill A."/>
            <person name="Voolstra C.R."/>
        </authorList>
    </citation>
    <scope>NUCLEOTIDE SEQUENCE [LARGE SCALE GENOMIC DNA]</scope>
    <source>
        <strain evidence="2 3">DSM 25634</strain>
    </source>
</reference>
<evidence type="ECO:0000259" key="1">
    <source>
        <dbReference type="PROSITE" id="PS50043"/>
    </source>
</evidence>
<dbReference type="InterPro" id="IPR016032">
    <property type="entry name" value="Sig_transdc_resp-reg_C-effctor"/>
</dbReference>
<accession>A0A081NMM1</accession>
<organism evidence="2 3">
    <name type="scientific">Endozoicomonas numazuensis</name>
    <dbReference type="NCBI Taxonomy" id="1137799"/>
    <lineage>
        <taxon>Bacteria</taxon>
        <taxon>Pseudomonadati</taxon>
        <taxon>Pseudomonadota</taxon>
        <taxon>Gammaproteobacteria</taxon>
        <taxon>Oceanospirillales</taxon>
        <taxon>Endozoicomonadaceae</taxon>
        <taxon>Endozoicomonas</taxon>
    </lineage>
</organism>
<dbReference type="PRINTS" id="PR00038">
    <property type="entry name" value="HTHLUXR"/>
</dbReference>
<dbReference type="PROSITE" id="PS50043">
    <property type="entry name" value="HTH_LUXR_2"/>
    <property type="match status" value="1"/>
</dbReference>
<dbReference type="STRING" id="1137799.GZ78_07395"/>
<dbReference type="Gene3D" id="1.10.10.10">
    <property type="entry name" value="Winged helix-like DNA-binding domain superfamily/Winged helix DNA-binding domain"/>
    <property type="match status" value="1"/>
</dbReference>
<proteinExistence type="predicted"/>
<comment type="caution">
    <text evidence="2">The sequence shown here is derived from an EMBL/GenBank/DDBJ whole genome shotgun (WGS) entry which is preliminary data.</text>
</comment>
<dbReference type="GO" id="GO:0006355">
    <property type="term" value="P:regulation of DNA-templated transcription"/>
    <property type="evidence" value="ECO:0007669"/>
    <property type="project" value="InterPro"/>
</dbReference>
<dbReference type="Proteomes" id="UP000028073">
    <property type="component" value="Unassembled WGS sequence"/>
</dbReference>
<dbReference type="RefSeq" id="WP_034833683.1">
    <property type="nucleotide sequence ID" value="NZ_JOKH01000001.1"/>
</dbReference>
<evidence type="ECO:0000313" key="2">
    <source>
        <dbReference type="EMBL" id="KEQ19694.1"/>
    </source>
</evidence>
<dbReference type="AlphaFoldDB" id="A0A081NMM1"/>
<dbReference type="GO" id="GO:0003677">
    <property type="term" value="F:DNA binding"/>
    <property type="evidence" value="ECO:0007669"/>
    <property type="project" value="InterPro"/>
</dbReference>
<dbReference type="SUPFAM" id="SSF46894">
    <property type="entry name" value="C-terminal effector domain of the bipartite response regulators"/>
    <property type="match status" value="1"/>
</dbReference>
<dbReference type="InterPro" id="IPR036388">
    <property type="entry name" value="WH-like_DNA-bd_sf"/>
</dbReference>
<dbReference type="CDD" id="cd06170">
    <property type="entry name" value="LuxR_C_like"/>
    <property type="match status" value="1"/>
</dbReference>
<keyword evidence="3" id="KW-1185">Reference proteome</keyword>
<dbReference type="OrthoDB" id="8874570at2"/>
<dbReference type="InterPro" id="IPR000792">
    <property type="entry name" value="Tscrpt_reg_LuxR_C"/>
</dbReference>
<feature type="domain" description="HTH luxR-type" evidence="1">
    <location>
        <begin position="307"/>
        <end position="372"/>
    </location>
</feature>
<dbReference type="EMBL" id="JOKH01000001">
    <property type="protein sequence ID" value="KEQ19694.1"/>
    <property type="molecule type" value="Genomic_DNA"/>
</dbReference>
<protein>
    <submittedName>
        <fullName evidence="2">LuxR family transcriptional regulator</fullName>
    </submittedName>
</protein>
<dbReference type="Pfam" id="PF00196">
    <property type="entry name" value="GerE"/>
    <property type="match status" value="1"/>
</dbReference>
<sequence length="376" mass="41738">MSEIISVEEFSRLTGALYEGLQQKVPWKSFLHSLQEKMDANFVTFIIRPPSNESDGLILSTGHTGDEVVASYNKHFFAMDPFVDLPSSSVVTLDEFIPESERKNSDYVQQFLAPMNVHHILGTDINTRDGAKYSLRISRSCESAPFTQKDKEVVSLFVPHLQHAIDINHQINRVETERDLYAGAVDQLAVGTIILDEEGKVIQTNHVAQDLIQENDGLKLTGHSLQVGTSRDTRKLRELIKQALSAQQKNTPSVVEALRIQRPSGKSDLGIVVRSVPTNQWAEGKQCPSVVIFVSDPDRQSQAPQEIVKALFDLTPAEAQLAMLLANGLTLDETSEQLCISRNTARAHLRSIFSKTGVTRQTMLVRLILKSVATLG</sequence>
<gene>
    <name evidence="2" type="ORF">GZ78_07395</name>
</gene>
<name>A0A081NMM1_9GAMM</name>
<dbReference type="eggNOG" id="COG2771">
    <property type="taxonomic scope" value="Bacteria"/>
</dbReference>
<dbReference type="SMART" id="SM00421">
    <property type="entry name" value="HTH_LUXR"/>
    <property type="match status" value="1"/>
</dbReference>